<evidence type="ECO:0000256" key="2">
    <source>
        <dbReference type="ARBA" id="ARBA00022448"/>
    </source>
</evidence>
<dbReference type="GO" id="GO:0005802">
    <property type="term" value="C:trans-Golgi network"/>
    <property type="evidence" value="ECO:0007669"/>
    <property type="project" value="UniProtKB-ARBA"/>
</dbReference>
<dbReference type="GO" id="GO:0009658">
    <property type="term" value="P:chloroplast organization"/>
    <property type="evidence" value="ECO:0007669"/>
    <property type="project" value="UniProtKB-ARBA"/>
</dbReference>
<keyword evidence="3 11" id="KW-0812">Transmembrane</keyword>
<sequence length="329" mass="37231">MATRNRTALFRKYRTALQQVRPASASTSAQGAVVELSNAPLLRGAASGYNRLSTVDVDGSREGVVSVGLPPPWVDVSEEVAIDMQKIRSKMGELAKAHARALMPTFDDIKGKGQEHNIELMSQDITRLLKKCEQKLRQLSQDRGHSEDMKLRVNVQRSLATDLQTLSVEFRKHQKGYLQRLQQQQQQELTVLVLSFLALQRASITASYERGKEDEFYDPGFNEQQMSRLKKAEVLSEEREKEVQQIMESVNDLAQIMKDLSTLVIDQGTIVDRIDYNVQQVATSIEQGVRELEQAERTQKKGDMVFCVMVLIALCVFMICVLIFKKLVL</sequence>
<dbReference type="GO" id="GO:0009863">
    <property type="term" value="P:salicylic acid mediated signaling pathway"/>
    <property type="evidence" value="ECO:0007669"/>
    <property type="project" value="UniProtKB-ARBA"/>
</dbReference>
<keyword evidence="7" id="KW-0333">Golgi apparatus</keyword>
<evidence type="ECO:0000256" key="4">
    <source>
        <dbReference type="ARBA" id="ARBA00022821"/>
    </source>
</evidence>
<dbReference type="GO" id="GO:0043001">
    <property type="term" value="P:Golgi to plasma membrane protein transport"/>
    <property type="evidence" value="ECO:0007669"/>
    <property type="project" value="UniProtKB-ARBA"/>
</dbReference>
<protein>
    <recommendedName>
        <fullName evidence="12">t-SNARE coiled-coil homology domain-containing protein</fullName>
    </recommendedName>
</protein>
<dbReference type="InterPro" id="IPR006011">
    <property type="entry name" value="Syntaxin_N"/>
</dbReference>
<dbReference type="GO" id="GO:0000149">
    <property type="term" value="F:SNARE binding"/>
    <property type="evidence" value="ECO:0000318"/>
    <property type="project" value="GO_Central"/>
</dbReference>
<dbReference type="Proteomes" id="UP000001514">
    <property type="component" value="Unassembled WGS sequence"/>
</dbReference>
<dbReference type="GO" id="GO:0050832">
    <property type="term" value="P:defense response to fungus"/>
    <property type="evidence" value="ECO:0007669"/>
    <property type="project" value="UniProtKB-ARBA"/>
</dbReference>
<evidence type="ECO:0000256" key="11">
    <source>
        <dbReference type="SAM" id="Phobius"/>
    </source>
</evidence>
<dbReference type="AlphaFoldDB" id="D8SQ84"/>
<evidence type="ECO:0000256" key="8">
    <source>
        <dbReference type="ARBA" id="ARBA00023054"/>
    </source>
</evidence>
<dbReference type="InParanoid" id="D8SQ84"/>
<reference evidence="14 15" key="1">
    <citation type="journal article" date="2011" name="Science">
        <title>The Selaginella genome identifies genetic changes associated with the evolution of vascular plants.</title>
        <authorList>
            <person name="Banks J.A."/>
            <person name="Nishiyama T."/>
            <person name="Hasebe M."/>
            <person name="Bowman J.L."/>
            <person name="Gribskov M."/>
            <person name="dePamphilis C."/>
            <person name="Albert V.A."/>
            <person name="Aono N."/>
            <person name="Aoyama T."/>
            <person name="Ambrose B.A."/>
            <person name="Ashton N.W."/>
            <person name="Axtell M.J."/>
            <person name="Barker E."/>
            <person name="Barker M.S."/>
            <person name="Bennetzen J.L."/>
            <person name="Bonawitz N.D."/>
            <person name="Chapple C."/>
            <person name="Cheng C."/>
            <person name="Correa L.G."/>
            <person name="Dacre M."/>
            <person name="DeBarry J."/>
            <person name="Dreyer I."/>
            <person name="Elias M."/>
            <person name="Engstrom E.M."/>
            <person name="Estelle M."/>
            <person name="Feng L."/>
            <person name="Finet C."/>
            <person name="Floyd S.K."/>
            <person name="Frommer W.B."/>
            <person name="Fujita T."/>
            <person name="Gramzow L."/>
            <person name="Gutensohn M."/>
            <person name="Harholt J."/>
            <person name="Hattori M."/>
            <person name="Heyl A."/>
            <person name="Hirai T."/>
            <person name="Hiwatashi Y."/>
            <person name="Ishikawa M."/>
            <person name="Iwata M."/>
            <person name="Karol K.G."/>
            <person name="Koehler B."/>
            <person name="Kolukisaoglu U."/>
            <person name="Kubo M."/>
            <person name="Kurata T."/>
            <person name="Lalonde S."/>
            <person name="Li K."/>
            <person name="Li Y."/>
            <person name="Litt A."/>
            <person name="Lyons E."/>
            <person name="Manning G."/>
            <person name="Maruyama T."/>
            <person name="Michael T.P."/>
            <person name="Mikami K."/>
            <person name="Miyazaki S."/>
            <person name="Morinaga S."/>
            <person name="Murata T."/>
            <person name="Mueller-Roeber B."/>
            <person name="Nelson D.R."/>
            <person name="Obara M."/>
            <person name="Oguri Y."/>
            <person name="Olmstead R.G."/>
            <person name="Onodera N."/>
            <person name="Petersen B.L."/>
            <person name="Pils B."/>
            <person name="Prigge M."/>
            <person name="Rensing S.A."/>
            <person name="Riano-Pachon D.M."/>
            <person name="Roberts A.W."/>
            <person name="Sato Y."/>
            <person name="Scheller H.V."/>
            <person name="Schulz B."/>
            <person name="Schulz C."/>
            <person name="Shakirov E.V."/>
            <person name="Shibagaki N."/>
            <person name="Shinohara N."/>
            <person name="Shippen D.E."/>
            <person name="Soerensen I."/>
            <person name="Sotooka R."/>
            <person name="Sugimoto N."/>
            <person name="Sugita M."/>
            <person name="Sumikawa N."/>
            <person name="Tanurdzic M."/>
            <person name="Theissen G."/>
            <person name="Ulvskov P."/>
            <person name="Wakazuki S."/>
            <person name="Weng J.K."/>
            <person name="Willats W.W."/>
            <person name="Wipf D."/>
            <person name="Wolf P.G."/>
            <person name="Yang L."/>
            <person name="Zimmer A.D."/>
            <person name="Zhu Q."/>
            <person name="Mitros T."/>
            <person name="Hellsten U."/>
            <person name="Loque D."/>
            <person name="Otillar R."/>
            <person name="Salamov A."/>
            <person name="Schmutz J."/>
            <person name="Shapiro H."/>
            <person name="Lindquist E."/>
            <person name="Lucas S."/>
            <person name="Rokhsar D."/>
            <person name="Grigoriev I.V."/>
        </authorList>
    </citation>
    <scope>NUCLEOTIDE SEQUENCE [LARGE SCALE GENOMIC DNA]</scope>
</reference>
<dbReference type="GO" id="GO:0006886">
    <property type="term" value="P:intracellular protein transport"/>
    <property type="evidence" value="ECO:0000318"/>
    <property type="project" value="GO_Central"/>
</dbReference>
<dbReference type="Gramene" id="EFJ11929">
    <property type="protein sequence ID" value="EFJ11929"/>
    <property type="gene ID" value="SELMODRAFT_235166"/>
</dbReference>
<keyword evidence="2" id="KW-0813">Transport</keyword>
<dbReference type="FunFam" id="1.20.58.70:FF:000010">
    <property type="entry name" value="Syntaxin-43"/>
    <property type="match status" value="1"/>
</dbReference>
<dbReference type="GO" id="GO:0005484">
    <property type="term" value="F:SNAP receptor activity"/>
    <property type="evidence" value="ECO:0000318"/>
    <property type="project" value="GO_Central"/>
</dbReference>
<dbReference type="KEGG" id="smo:SELMODRAFT_234811"/>
<evidence type="ECO:0000256" key="9">
    <source>
        <dbReference type="ARBA" id="ARBA00023136"/>
    </source>
</evidence>
<dbReference type="Pfam" id="PF05739">
    <property type="entry name" value="SNARE"/>
    <property type="match status" value="1"/>
</dbReference>
<dbReference type="GO" id="GO:0006906">
    <property type="term" value="P:vesicle fusion"/>
    <property type="evidence" value="ECO:0000318"/>
    <property type="project" value="GO_Central"/>
</dbReference>
<dbReference type="eggNOG" id="KOG0809">
    <property type="taxonomic scope" value="Eukaryota"/>
</dbReference>
<keyword evidence="9 11" id="KW-0472">Membrane</keyword>
<dbReference type="InterPro" id="IPR000727">
    <property type="entry name" value="T_SNARE_dom"/>
</dbReference>
<accession>D8SQ84</accession>
<evidence type="ECO:0000313" key="14">
    <source>
        <dbReference type="EMBL" id="EFJ13359.1"/>
    </source>
</evidence>
<organism evidence="15">
    <name type="scientific">Selaginella moellendorffii</name>
    <name type="common">Spikemoss</name>
    <dbReference type="NCBI Taxonomy" id="88036"/>
    <lineage>
        <taxon>Eukaryota</taxon>
        <taxon>Viridiplantae</taxon>
        <taxon>Streptophyta</taxon>
        <taxon>Embryophyta</taxon>
        <taxon>Tracheophyta</taxon>
        <taxon>Lycopodiopsida</taxon>
        <taxon>Selaginellales</taxon>
        <taxon>Selaginellaceae</taxon>
        <taxon>Selaginella</taxon>
    </lineage>
</organism>
<dbReference type="GO" id="GO:0098629">
    <property type="term" value="P:trans-Golgi network membrane organization"/>
    <property type="evidence" value="ECO:0007669"/>
    <property type="project" value="UniProtKB-ARBA"/>
</dbReference>
<evidence type="ECO:0000256" key="7">
    <source>
        <dbReference type="ARBA" id="ARBA00023034"/>
    </source>
</evidence>
<dbReference type="GO" id="GO:0006896">
    <property type="term" value="P:Golgi to vacuole transport"/>
    <property type="evidence" value="ECO:0007669"/>
    <property type="project" value="UniProtKB-ARBA"/>
</dbReference>
<name>D8SQ84_SELML</name>
<evidence type="ECO:0000256" key="3">
    <source>
        <dbReference type="ARBA" id="ARBA00022692"/>
    </source>
</evidence>
<dbReference type="PANTHER" id="PTHR19957">
    <property type="entry name" value="SYNTAXIN"/>
    <property type="match status" value="1"/>
</dbReference>
<dbReference type="GO" id="GO:0048278">
    <property type="term" value="P:vesicle docking"/>
    <property type="evidence" value="ECO:0000318"/>
    <property type="project" value="GO_Central"/>
</dbReference>
<gene>
    <name evidence="14" type="ORF">SELMODRAFT_234811</name>
    <name evidence="13" type="ORF">SELMODRAFT_235166</name>
</gene>
<dbReference type="SMART" id="SM00503">
    <property type="entry name" value="SynN"/>
    <property type="match status" value="1"/>
</dbReference>
<evidence type="ECO:0000256" key="5">
    <source>
        <dbReference type="ARBA" id="ARBA00022927"/>
    </source>
</evidence>
<dbReference type="PANTHER" id="PTHR19957:SF83">
    <property type="entry name" value="SYNTAXIN-16"/>
    <property type="match status" value="1"/>
</dbReference>
<comment type="similarity">
    <text evidence="1">Belongs to the syntaxin family.</text>
</comment>
<dbReference type="PROSITE" id="PS50192">
    <property type="entry name" value="T_SNARE"/>
    <property type="match status" value="1"/>
</dbReference>
<feature type="domain" description="T-SNARE coiled-coil homology" evidence="12">
    <location>
        <begin position="233"/>
        <end position="295"/>
    </location>
</feature>
<dbReference type="InterPro" id="IPR010989">
    <property type="entry name" value="SNARE"/>
</dbReference>
<keyword evidence="15" id="KW-1185">Reference proteome</keyword>
<evidence type="ECO:0000313" key="15">
    <source>
        <dbReference type="Proteomes" id="UP000001514"/>
    </source>
</evidence>
<dbReference type="STRING" id="88036.D8SQ84"/>
<dbReference type="KEGG" id="smo:SELMODRAFT_235166"/>
<feature type="transmembrane region" description="Helical" evidence="11">
    <location>
        <begin position="304"/>
        <end position="324"/>
    </location>
</feature>
<dbReference type="GO" id="GO:0007030">
    <property type="term" value="P:Golgi organization"/>
    <property type="evidence" value="ECO:0007669"/>
    <property type="project" value="UniProtKB-ARBA"/>
</dbReference>
<dbReference type="GO" id="GO:0012505">
    <property type="term" value="C:endomembrane system"/>
    <property type="evidence" value="ECO:0000318"/>
    <property type="project" value="GO_Central"/>
</dbReference>
<dbReference type="OMA" id="NRKMCII"/>
<dbReference type="Gene3D" id="1.20.58.70">
    <property type="match status" value="1"/>
</dbReference>
<evidence type="ECO:0000259" key="12">
    <source>
        <dbReference type="PROSITE" id="PS50192"/>
    </source>
</evidence>
<dbReference type="EMBL" id="GL377633">
    <property type="protein sequence ID" value="EFJ13359.1"/>
    <property type="molecule type" value="Genomic_DNA"/>
</dbReference>
<dbReference type="GO" id="GO:0031201">
    <property type="term" value="C:SNARE complex"/>
    <property type="evidence" value="ECO:0000318"/>
    <property type="project" value="GO_Central"/>
</dbReference>
<keyword evidence="6 11" id="KW-1133">Transmembrane helix</keyword>
<keyword evidence="5" id="KW-0653">Protein transport</keyword>
<dbReference type="InterPro" id="IPR045242">
    <property type="entry name" value="Syntaxin"/>
</dbReference>
<dbReference type="SMART" id="SM00397">
    <property type="entry name" value="t_SNARE"/>
    <property type="match status" value="1"/>
</dbReference>
<evidence type="ECO:0000256" key="10">
    <source>
        <dbReference type="ARBA" id="ARBA00037801"/>
    </source>
</evidence>
<keyword evidence="4" id="KW-0611">Plant defense</keyword>
<comment type="subcellular location">
    <subcellularLocation>
        <location evidence="10">Golgi apparatus</location>
        <location evidence="10">trans-Golgi network membrane</location>
        <topology evidence="10">Single-pass type IV membrane protein</topology>
    </subcellularLocation>
</comment>
<dbReference type="HOGENOM" id="CLU_038177_1_0_1"/>
<dbReference type="Gramene" id="EFJ13359">
    <property type="protein sequence ID" value="EFJ13359"/>
    <property type="gene ID" value="SELMODRAFT_234811"/>
</dbReference>
<evidence type="ECO:0000256" key="6">
    <source>
        <dbReference type="ARBA" id="ARBA00022989"/>
    </source>
</evidence>
<keyword evidence="8" id="KW-0175">Coiled coil</keyword>
<proteinExistence type="inferred from homology"/>
<evidence type="ECO:0000313" key="13">
    <source>
        <dbReference type="EMBL" id="EFJ11929.1"/>
    </source>
</evidence>
<dbReference type="SUPFAM" id="SSF47661">
    <property type="entry name" value="t-snare proteins"/>
    <property type="match status" value="1"/>
</dbReference>
<dbReference type="CDD" id="cd15845">
    <property type="entry name" value="SNARE_syntaxin16"/>
    <property type="match status" value="1"/>
</dbReference>
<evidence type="ECO:0000256" key="1">
    <source>
        <dbReference type="ARBA" id="ARBA00009063"/>
    </source>
</evidence>
<dbReference type="FunCoup" id="D8SQ84">
    <property type="interactions" value="4681"/>
</dbReference>
<dbReference type="EMBL" id="GL377643">
    <property type="protein sequence ID" value="EFJ11929.1"/>
    <property type="molecule type" value="Genomic_DNA"/>
</dbReference>